<dbReference type="EMBL" id="BPQB01000072">
    <property type="protein sequence ID" value="GJE97502.1"/>
    <property type="molecule type" value="Genomic_DNA"/>
</dbReference>
<reference evidence="2 3" key="1">
    <citation type="submission" date="2021-08" db="EMBL/GenBank/DDBJ databases">
        <title>Draft Genome Sequence of Phanerochaete sordida strain YK-624.</title>
        <authorList>
            <person name="Mori T."/>
            <person name="Dohra H."/>
            <person name="Suzuki T."/>
            <person name="Kawagishi H."/>
            <person name="Hirai H."/>
        </authorList>
    </citation>
    <scope>NUCLEOTIDE SEQUENCE [LARGE SCALE GENOMIC DNA]</scope>
    <source>
        <strain evidence="2 3">YK-624</strain>
    </source>
</reference>
<protein>
    <submittedName>
        <fullName evidence="2">Uncharacterized protein</fullName>
    </submittedName>
</protein>
<name>A0A9P3GLG3_9APHY</name>
<gene>
    <name evidence="2" type="ORF">PsYK624_137230</name>
</gene>
<keyword evidence="3" id="KW-1185">Reference proteome</keyword>
<sequence>MGRFCSRPPEVGGSRLASTGDQCHRTASPRWTPLSRRRSFVDAISHIAIVFHNEGDASAVGRVLSHPLQRLSRSSPSRSARADRRLPSQRHLAHDRAIARAPWRERSSALAAGREQVRRRQSAKL</sequence>
<comment type="caution">
    <text evidence="2">The sequence shown here is derived from an EMBL/GenBank/DDBJ whole genome shotgun (WGS) entry which is preliminary data.</text>
</comment>
<evidence type="ECO:0000256" key="1">
    <source>
        <dbReference type="SAM" id="MobiDB-lite"/>
    </source>
</evidence>
<evidence type="ECO:0000313" key="3">
    <source>
        <dbReference type="Proteomes" id="UP000703269"/>
    </source>
</evidence>
<organism evidence="2 3">
    <name type="scientific">Phanerochaete sordida</name>
    <dbReference type="NCBI Taxonomy" id="48140"/>
    <lineage>
        <taxon>Eukaryota</taxon>
        <taxon>Fungi</taxon>
        <taxon>Dikarya</taxon>
        <taxon>Basidiomycota</taxon>
        <taxon>Agaricomycotina</taxon>
        <taxon>Agaricomycetes</taxon>
        <taxon>Polyporales</taxon>
        <taxon>Phanerochaetaceae</taxon>
        <taxon>Phanerochaete</taxon>
    </lineage>
</organism>
<proteinExistence type="predicted"/>
<dbReference type="AlphaFoldDB" id="A0A9P3GLG3"/>
<feature type="region of interest" description="Disordered" evidence="1">
    <location>
        <begin position="1"/>
        <end position="31"/>
    </location>
</feature>
<accession>A0A9P3GLG3</accession>
<evidence type="ECO:0000313" key="2">
    <source>
        <dbReference type="EMBL" id="GJE97502.1"/>
    </source>
</evidence>
<feature type="compositionally biased region" description="Basic and acidic residues" evidence="1">
    <location>
        <begin position="80"/>
        <end position="107"/>
    </location>
</feature>
<feature type="compositionally biased region" description="Low complexity" evidence="1">
    <location>
        <begin position="70"/>
        <end position="79"/>
    </location>
</feature>
<dbReference type="Proteomes" id="UP000703269">
    <property type="component" value="Unassembled WGS sequence"/>
</dbReference>
<feature type="region of interest" description="Disordered" evidence="1">
    <location>
        <begin position="69"/>
        <end position="125"/>
    </location>
</feature>